<dbReference type="Pfam" id="PF00929">
    <property type="entry name" value="RNase_T"/>
    <property type="match status" value="1"/>
</dbReference>
<dbReference type="AlphaFoldDB" id="A0A640UPH4"/>
<comment type="caution">
    <text evidence="2">The sequence shown here is derived from an EMBL/GenBank/DDBJ whole genome shotgun (WGS) entry which is preliminary data.</text>
</comment>
<dbReference type="InterPro" id="IPR013520">
    <property type="entry name" value="Ribonucl_H"/>
</dbReference>
<sequence length="202" mass="22019">MSPLTWPESLFVVDVEGNGANPPDLVEVAAIPMQAGMPQPDGARSWLIRPPEPIAGRISRIHGITNDMVADAPLWDEVAGDVADVLKNAWICAHSASVEYRVLTRHMPTWQPAGVIDTLRLARATFPGHKAFGLDALITHTRISLDDVAGTRHRAAYDAHATGLLLHHLASHYDMWEAMVVKAVPPGMPGLPEPEPEEDTLW</sequence>
<dbReference type="GO" id="GO:0003676">
    <property type="term" value="F:nucleic acid binding"/>
    <property type="evidence" value="ECO:0007669"/>
    <property type="project" value="InterPro"/>
</dbReference>
<dbReference type="Proteomes" id="UP000431826">
    <property type="component" value="Unassembled WGS sequence"/>
</dbReference>
<evidence type="ECO:0000259" key="1">
    <source>
        <dbReference type="SMART" id="SM00479"/>
    </source>
</evidence>
<proteinExistence type="predicted"/>
<dbReference type="SMART" id="SM00479">
    <property type="entry name" value="EXOIII"/>
    <property type="match status" value="1"/>
</dbReference>
<dbReference type="SUPFAM" id="SSF53098">
    <property type="entry name" value="Ribonuclease H-like"/>
    <property type="match status" value="1"/>
</dbReference>
<dbReference type="GO" id="GO:0008408">
    <property type="term" value="F:3'-5' exonuclease activity"/>
    <property type="evidence" value="ECO:0007669"/>
    <property type="project" value="TreeGrafter"/>
</dbReference>
<dbReference type="OrthoDB" id="9803913at2"/>
<organism evidence="2 3">
    <name type="scientific">Streptomyces tubercidicus</name>
    <dbReference type="NCBI Taxonomy" id="47759"/>
    <lineage>
        <taxon>Bacteria</taxon>
        <taxon>Bacillati</taxon>
        <taxon>Actinomycetota</taxon>
        <taxon>Actinomycetes</taxon>
        <taxon>Kitasatosporales</taxon>
        <taxon>Streptomycetaceae</taxon>
        <taxon>Streptomyces</taxon>
    </lineage>
</organism>
<dbReference type="GeneID" id="96281846"/>
<dbReference type="Gene3D" id="3.30.420.10">
    <property type="entry name" value="Ribonuclease H-like superfamily/Ribonuclease H"/>
    <property type="match status" value="1"/>
</dbReference>
<feature type="domain" description="Exonuclease" evidence="1">
    <location>
        <begin position="9"/>
        <end position="175"/>
    </location>
</feature>
<keyword evidence="3" id="KW-1185">Reference proteome</keyword>
<dbReference type="RefSeq" id="WP_159742386.1">
    <property type="nucleotide sequence ID" value="NZ_BLIR01000001.1"/>
</dbReference>
<dbReference type="InterPro" id="IPR012337">
    <property type="entry name" value="RNaseH-like_sf"/>
</dbReference>
<protein>
    <recommendedName>
        <fullName evidence="1">Exonuclease domain-containing protein</fullName>
    </recommendedName>
</protein>
<dbReference type="GO" id="GO:0005829">
    <property type="term" value="C:cytosol"/>
    <property type="evidence" value="ECO:0007669"/>
    <property type="project" value="TreeGrafter"/>
</dbReference>
<gene>
    <name evidence="2" type="ORF">Stube_06690</name>
</gene>
<dbReference type="GO" id="GO:0045004">
    <property type="term" value="P:DNA replication proofreading"/>
    <property type="evidence" value="ECO:0007669"/>
    <property type="project" value="TreeGrafter"/>
</dbReference>
<dbReference type="InterPro" id="IPR036397">
    <property type="entry name" value="RNaseH_sf"/>
</dbReference>
<evidence type="ECO:0000313" key="3">
    <source>
        <dbReference type="Proteomes" id="UP000431826"/>
    </source>
</evidence>
<dbReference type="PANTHER" id="PTHR30231:SF37">
    <property type="entry name" value="EXODEOXYRIBONUCLEASE 10"/>
    <property type="match status" value="1"/>
</dbReference>
<reference evidence="2 3" key="1">
    <citation type="submission" date="2019-12" db="EMBL/GenBank/DDBJ databases">
        <title>Whole genome shotgun sequence of Streptomyces tubercidicus NBRC 13090.</title>
        <authorList>
            <person name="Ichikawa N."/>
            <person name="Kimura A."/>
            <person name="Kitahashi Y."/>
            <person name="Komaki H."/>
            <person name="Tamura T."/>
        </authorList>
    </citation>
    <scope>NUCLEOTIDE SEQUENCE [LARGE SCALE GENOMIC DNA]</scope>
    <source>
        <strain evidence="2 3">NBRC 13090</strain>
    </source>
</reference>
<dbReference type="CDD" id="cd06127">
    <property type="entry name" value="DEDDh"/>
    <property type="match status" value="1"/>
</dbReference>
<dbReference type="PANTHER" id="PTHR30231">
    <property type="entry name" value="DNA POLYMERASE III SUBUNIT EPSILON"/>
    <property type="match status" value="1"/>
</dbReference>
<name>A0A640UPH4_9ACTN</name>
<accession>A0A640UPH4</accession>
<dbReference type="EMBL" id="BLIR01000001">
    <property type="protein sequence ID" value="GFE35996.1"/>
    <property type="molecule type" value="Genomic_DNA"/>
</dbReference>
<evidence type="ECO:0000313" key="2">
    <source>
        <dbReference type="EMBL" id="GFE35996.1"/>
    </source>
</evidence>